<dbReference type="InterPro" id="IPR027417">
    <property type="entry name" value="P-loop_NTPase"/>
</dbReference>
<gene>
    <name evidence="4" type="ORF">QJS04_geneDACA011698</name>
</gene>
<dbReference type="PANTHER" id="PTHR43572:SF31">
    <property type="entry name" value="PROTEIN SMAX1-LIKE 3"/>
    <property type="match status" value="1"/>
</dbReference>
<keyword evidence="5" id="KW-1185">Reference proteome</keyword>
<feature type="domain" description="Clp R" evidence="3">
    <location>
        <begin position="8"/>
        <end position="92"/>
    </location>
</feature>
<dbReference type="SUPFAM" id="SSF81923">
    <property type="entry name" value="Double Clp-N motif"/>
    <property type="match status" value="1"/>
</dbReference>
<evidence type="ECO:0000259" key="3">
    <source>
        <dbReference type="PROSITE" id="PS51903"/>
    </source>
</evidence>
<reference evidence="4" key="1">
    <citation type="journal article" date="2023" name="Nat. Commun.">
        <title>Diploid and tetraploid genomes of Acorus and the evolution of monocots.</title>
        <authorList>
            <person name="Ma L."/>
            <person name="Liu K.W."/>
            <person name="Li Z."/>
            <person name="Hsiao Y.Y."/>
            <person name="Qi Y."/>
            <person name="Fu T."/>
            <person name="Tang G.D."/>
            <person name="Zhang D."/>
            <person name="Sun W.H."/>
            <person name="Liu D.K."/>
            <person name="Li Y."/>
            <person name="Chen G.Z."/>
            <person name="Liu X.D."/>
            <person name="Liao X.Y."/>
            <person name="Jiang Y.T."/>
            <person name="Yu X."/>
            <person name="Hao Y."/>
            <person name="Huang J."/>
            <person name="Zhao X.W."/>
            <person name="Ke S."/>
            <person name="Chen Y.Y."/>
            <person name="Wu W.L."/>
            <person name="Hsu J.L."/>
            <person name="Lin Y.F."/>
            <person name="Huang M.D."/>
            <person name="Li C.Y."/>
            <person name="Huang L."/>
            <person name="Wang Z.W."/>
            <person name="Zhao X."/>
            <person name="Zhong W.Y."/>
            <person name="Peng D.H."/>
            <person name="Ahmad S."/>
            <person name="Lan S."/>
            <person name="Zhang J.S."/>
            <person name="Tsai W.C."/>
            <person name="Van de Peer Y."/>
            <person name="Liu Z.J."/>
        </authorList>
    </citation>
    <scope>NUCLEOTIDE SEQUENCE</scope>
    <source>
        <strain evidence="4">SCP</strain>
    </source>
</reference>
<organism evidence="4 5">
    <name type="scientific">Acorus gramineus</name>
    <name type="common">Dwarf sweet flag</name>
    <dbReference type="NCBI Taxonomy" id="55184"/>
    <lineage>
        <taxon>Eukaryota</taxon>
        <taxon>Viridiplantae</taxon>
        <taxon>Streptophyta</taxon>
        <taxon>Embryophyta</taxon>
        <taxon>Tracheophyta</taxon>
        <taxon>Spermatophyta</taxon>
        <taxon>Magnoliopsida</taxon>
        <taxon>Liliopsida</taxon>
        <taxon>Acoraceae</taxon>
        <taxon>Acorus</taxon>
    </lineage>
</organism>
<evidence type="ECO:0000256" key="2">
    <source>
        <dbReference type="SAM" id="MobiDB-lite"/>
    </source>
</evidence>
<dbReference type="Proteomes" id="UP001179952">
    <property type="component" value="Unassembled WGS sequence"/>
</dbReference>
<dbReference type="InterPro" id="IPR004176">
    <property type="entry name" value="Clp_R_N"/>
</dbReference>
<dbReference type="InterPro" id="IPR036628">
    <property type="entry name" value="Clp_N_dom_sf"/>
</dbReference>
<evidence type="ECO:0000313" key="5">
    <source>
        <dbReference type="Proteomes" id="UP001179952"/>
    </source>
</evidence>
<evidence type="ECO:0000256" key="1">
    <source>
        <dbReference type="PROSITE-ProRule" id="PRU01251"/>
    </source>
</evidence>
<protein>
    <recommendedName>
        <fullName evidence="3">Clp R domain-containing protein</fullName>
    </recommendedName>
</protein>
<dbReference type="Gene3D" id="1.10.1780.10">
    <property type="entry name" value="Clp, N-terminal domain"/>
    <property type="match status" value="1"/>
</dbReference>
<dbReference type="EMBL" id="JAUJYN010000003">
    <property type="protein sequence ID" value="KAK1275187.1"/>
    <property type="molecule type" value="Genomic_DNA"/>
</dbReference>
<dbReference type="AlphaFoldDB" id="A0AAV9BFP1"/>
<reference evidence="4" key="2">
    <citation type="submission" date="2023-06" db="EMBL/GenBank/DDBJ databases">
        <authorList>
            <person name="Ma L."/>
            <person name="Liu K.-W."/>
            <person name="Li Z."/>
            <person name="Hsiao Y.-Y."/>
            <person name="Qi Y."/>
            <person name="Fu T."/>
            <person name="Tang G."/>
            <person name="Zhang D."/>
            <person name="Sun W.-H."/>
            <person name="Liu D.-K."/>
            <person name="Li Y."/>
            <person name="Chen G.-Z."/>
            <person name="Liu X.-D."/>
            <person name="Liao X.-Y."/>
            <person name="Jiang Y.-T."/>
            <person name="Yu X."/>
            <person name="Hao Y."/>
            <person name="Huang J."/>
            <person name="Zhao X.-W."/>
            <person name="Ke S."/>
            <person name="Chen Y.-Y."/>
            <person name="Wu W.-L."/>
            <person name="Hsu J.-L."/>
            <person name="Lin Y.-F."/>
            <person name="Huang M.-D."/>
            <person name="Li C.-Y."/>
            <person name="Huang L."/>
            <person name="Wang Z.-W."/>
            <person name="Zhao X."/>
            <person name="Zhong W.-Y."/>
            <person name="Peng D.-H."/>
            <person name="Ahmad S."/>
            <person name="Lan S."/>
            <person name="Zhang J.-S."/>
            <person name="Tsai W.-C."/>
            <person name="Van De Peer Y."/>
            <person name="Liu Z.-J."/>
        </authorList>
    </citation>
    <scope>NUCLEOTIDE SEQUENCE</scope>
    <source>
        <strain evidence="4">SCP</strain>
        <tissue evidence="4">Leaves</tissue>
    </source>
</reference>
<name>A0AAV9BFP1_ACOGR</name>
<evidence type="ECO:0000313" key="4">
    <source>
        <dbReference type="EMBL" id="KAK1275187.1"/>
    </source>
</evidence>
<dbReference type="Gene3D" id="3.40.50.300">
    <property type="entry name" value="P-loop containing nucleotide triphosphate hydrolases"/>
    <property type="match status" value="1"/>
</dbReference>
<sequence>MRPGGYTLQHVLTPEAAGLVKQAVGLAHRRGHAQVTPLHVANTMLSSSSAGLLRSACLHSHSHPLQCKALELCLNVALNRLPSSSSSTSSLDGSDWSLIKSGELTCCGDCSAKLDVEIRSNHGSTTSSPTTTSSFPSWLYKQENSTKLSTTTTNHDQDHIHQNKDPIIRSPSIDKEGHHLQRFKEFNTENLKSLSNSLERVVPWQSKLAPEIAGAVLQCRSGMTRADSMEDMKNKRTRYDKSSALLERFVEEVRFDPHRVFMVEDVEQVDYSWWLSLKRSIEGGKVCDSNGEEVSFGDAIVVLSCESFDSSSRACSLALKQKRDQVEEEMVEGEEGSFDLNLVVKDHGDEGFAFDGGVGLVEVVDRCFFFKLKEDL</sequence>
<keyword evidence="1" id="KW-0677">Repeat</keyword>
<dbReference type="InterPro" id="IPR051650">
    <property type="entry name" value="SL_signaling_regulator"/>
</dbReference>
<feature type="compositionally biased region" description="Basic and acidic residues" evidence="2">
    <location>
        <begin position="155"/>
        <end position="172"/>
    </location>
</feature>
<proteinExistence type="predicted"/>
<dbReference type="PROSITE" id="PS51903">
    <property type="entry name" value="CLP_R"/>
    <property type="match status" value="1"/>
</dbReference>
<comment type="caution">
    <text evidence="4">The sequence shown here is derived from an EMBL/GenBank/DDBJ whole genome shotgun (WGS) entry which is preliminary data.</text>
</comment>
<feature type="region of interest" description="Disordered" evidence="2">
    <location>
        <begin position="146"/>
        <end position="172"/>
    </location>
</feature>
<accession>A0AAV9BFP1</accession>
<dbReference type="PANTHER" id="PTHR43572">
    <property type="entry name" value="CHAPERONE PROTEIN CLPD, CHLOROPLASTIC"/>
    <property type="match status" value="1"/>
</dbReference>